<dbReference type="Gene3D" id="3.40.1210.10">
    <property type="entry name" value="Survival protein SurE-like phosphatase/nucleotidase"/>
    <property type="match status" value="1"/>
</dbReference>
<dbReference type="Pfam" id="PF03133">
    <property type="entry name" value="TTL"/>
    <property type="match status" value="1"/>
</dbReference>
<sequence length="769" mass="84145">MLQDGLYCFTMHILVTNDDGPPSPHSSPYVHSFVRHLQRAGHSVSVCVPHTQRSWIGKAHLIGQTLKPVYYRPSANSHGEDSEGTTHTRPSPSGDVEEWVLIDGTPASCVQIGLNHFFQDKGPVDLVVSGPNYGRNSTAIFALSSGTLGAALEAAACKYKAIALSFAFFSRNHDPVIIDAACRHSVKVIEYLHKQWPADGSADLYSVNVPLLEGVETHRTVWTDILQNYWTKGGCFDAVDGSADDEDLEEERIRQGPGGEVDDKMRSTAAPKGHTHKHFKWAPKFADVYKSVEDSGPGSDGWAVKEGQTSVTPLKANFASCAGDKATKEIKLSIASPSSTAKVAIRDGPKGKARSGIQAVVSYDDPYVQPLIVSALNAVLPKEAFDLITDIAPEGFGLSSALPSSDSSVVQITPYEAIDFEFASSHTQTCLINSYMIRKALIRKHYLSATLDHWAAKNPDSVLKKHLRRSEAFEVDYAEFLDDSLVEAFDLRESMDRNAEKEEASEREWWILKPGMSDRGQGIRLFSTMGELQAIFDGWEADRPDSDGEEDDEGQGGGAADAEAGGDYITASHLRHFVAQPYIHPPLLLLPGGHKFHIRTYVLCTGSLSVYVYKHMLALFAGKPYTAPWEAPTDVEAFLTNTCLQDSPNENTVQRFWGLPLEGEVLDRVFAQICGTTGEVFEAAARAMPIHFQTLPNAFEVFGLDYLVDEEGTAWLLEINAFPDFKQTGGDLKEIVEGFWRGVVRVAVGPFFGIDGASVGEAEEGDMVP</sequence>
<feature type="domain" description="Survival protein SurE-like phosphatase/nucleotidase" evidence="2">
    <location>
        <begin position="13"/>
        <end position="231"/>
    </location>
</feature>
<evidence type="ECO:0000259" key="2">
    <source>
        <dbReference type="Pfam" id="PF01975"/>
    </source>
</evidence>
<dbReference type="GO" id="GO:0000932">
    <property type="term" value="C:P-body"/>
    <property type="evidence" value="ECO:0007669"/>
    <property type="project" value="TreeGrafter"/>
</dbReference>
<comment type="caution">
    <text evidence="3">The sequence shown here is derived from an EMBL/GenBank/DDBJ whole genome shotgun (WGS) entry which is preliminary data.</text>
</comment>
<protein>
    <recommendedName>
        <fullName evidence="2">Survival protein SurE-like phosphatase/nucleotidase domain-containing protein</fullName>
    </recommendedName>
</protein>
<feature type="region of interest" description="Disordered" evidence="1">
    <location>
        <begin position="540"/>
        <end position="563"/>
    </location>
</feature>
<accession>A0A9P8QLL8</accession>
<dbReference type="PANTHER" id="PTHR47551:SF1">
    <property type="entry name" value="TUBULIN--TYROSINE LIGASE PBY1-RELATED"/>
    <property type="match status" value="1"/>
</dbReference>
<evidence type="ECO:0000313" key="3">
    <source>
        <dbReference type="EMBL" id="KAH6608561.1"/>
    </source>
</evidence>
<evidence type="ECO:0000313" key="4">
    <source>
        <dbReference type="Proteomes" id="UP000827724"/>
    </source>
</evidence>
<dbReference type="GO" id="GO:0016787">
    <property type="term" value="F:hydrolase activity"/>
    <property type="evidence" value="ECO:0007669"/>
    <property type="project" value="InterPro"/>
</dbReference>
<dbReference type="AlphaFoldDB" id="A0A9P8QLL8"/>
<name>A0A9P8QLL8_9HYPO</name>
<reference evidence="3" key="1">
    <citation type="submission" date="2021-08" db="EMBL/GenBank/DDBJ databases">
        <title>Chromosome-Level Trichoderma cornu-damae using Hi-C Data.</title>
        <authorList>
            <person name="Kim C.S."/>
        </authorList>
    </citation>
    <scope>NUCLEOTIDE SEQUENCE</scope>
    <source>
        <strain evidence="3">KA19-0412C</strain>
    </source>
</reference>
<feature type="region of interest" description="Disordered" evidence="1">
    <location>
        <begin position="241"/>
        <end position="273"/>
    </location>
</feature>
<dbReference type="Proteomes" id="UP000827724">
    <property type="component" value="Unassembled WGS sequence"/>
</dbReference>
<dbReference type="SUPFAM" id="SSF64167">
    <property type="entry name" value="SurE-like"/>
    <property type="match status" value="1"/>
</dbReference>
<evidence type="ECO:0000256" key="1">
    <source>
        <dbReference type="SAM" id="MobiDB-lite"/>
    </source>
</evidence>
<dbReference type="PROSITE" id="PS51221">
    <property type="entry name" value="TTL"/>
    <property type="match status" value="1"/>
</dbReference>
<dbReference type="Pfam" id="PF01975">
    <property type="entry name" value="SurE"/>
    <property type="match status" value="1"/>
</dbReference>
<dbReference type="InterPro" id="IPR002828">
    <property type="entry name" value="SurE-like_Pase/nucleotidase"/>
</dbReference>
<dbReference type="SUPFAM" id="SSF56059">
    <property type="entry name" value="Glutathione synthetase ATP-binding domain-like"/>
    <property type="match status" value="1"/>
</dbReference>
<dbReference type="PANTHER" id="PTHR47551">
    <property type="entry name" value="TUBULIN--TYROSINE LIGASE PBY1-RELATED"/>
    <property type="match status" value="1"/>
</dbReference>
<organism evidence="3 4">
    <name type="scientific">Trichoderma cornu-damae</name>
    <dbReference type="NCBI Taxonomy" id="654480"/>
    <lineage>
        <taxon>Eukaryota</taxon>
        <taxon>Fungi</taxon>
        <taxon>Dikarya</taxon>
        <taxon>Ascomycota</taxon>
        <taxon>Pezizomycotina</taxon>
        <taxon>Sordariomycetes</taxon>
        <taxon>Hypocreomycetidae</taxon>
        <taxon>Hypocreales</taxon>
        <taxon>Hypocreaceae</taxon>
        <taxon>Trichoderma</taxon>
    </lineage>
</organism>
<keyword evidence="4" id="KW-1185">Reference proteome</keyword>
<gene>
    <name evidence="3" type="ORF">Trco_001907</name>
</gene>
<dbReference type="EMBL" id="JAIWOZ010000002">
    <property type="protein sequence ID" value="KAH6608561.1"/>
    <property type="molecule type" value="Genomic_DNA"/>
</dbReference>
<feature type="region of interest" description="Disordered" evidence="1">
    <location>
        <begin position="73"/>
        <end position="94"/>
    </location>
</feature>
<feature type="non-terminal residue" evidence="3">
    <location>
        <position position="769"/>
    </location>
</feature>
<dbReference type="OrthoDB" id="202825at2759"/>
<proteinExistence type="predicted"/>
<dbReference type="InterPro" id="IPR027746">
    <property type="entry name" value="TTL"/>
</dbReference>
<dbReference type="InterPro" id="IPR036523">
    <property type="entry name" value="SurE-like_sf"/>
</dbReference>
<dbReference type="InterPro" id="IPR004344">
    <property type="entry name" value="TTL/TTLL_fam"/>
</dbReference>
<dbReference type="NCBIfam" id="TIGR00087">
    <property type="entry name" value="surE"/>
    <property type="match status" value="1"/>
</dbReference>
<dbReference type="Gene3D" id="3.30.470.20">
    <property type="entry name" value="ATP-grasp fold, B domain"/>
    <property type="match status" value="1"/>
</dbReference>